<keyword evidence="7 8" id="KW-0472">Membrane</keyword>
<organism evidence="10 11">
    <name type="scientific">Podospora anserina (strain S / ATCC MYA-4624 / DSM 980 / FGSC 10383)</name>
    <name type="common">Pleurage anserina</name>
    <dbReference type="NCBI Taxonomy" id="515849"/>
    <lineage>
        <taxon>Eukaryota</taxon>
        <taxon>Fungi</taxon>
        <taxon>Dikarya</taxon>
        <taxon>Ascomycota</taxon>
        <taxon>Pezizomycotina</taxon>
        <taxon>Sordariomycetes</taxon>
        <taxon>Sordariomycetidae</taxon>
        <taxon>Sordariales</taxon>
        <taxon>Podosporaceae</taxon>
        <taxon>Podospora</taxon>
        <taxon>Podospora anserina</taxon>
    </lineage>
</organism>
<comment type="subcellular location">
    <subcellularLocation>
        <location evidence="1">Membrane</location>
        <topology evidence="1">Multi-pass membrane protein</topology>
    </subcellularLocation>
</comment>
<dbReference type="PANTHER" id="PTHR31595:SF57">
    <property type="entry name" value="OS04G0481900 PROTEIN"/>
    <property type="match status" value="1"/>
</dbReference>
<reference evidence="10 11" key="1">
    <citation type="journal article" date="2008" name="Genome Biol.">
        <title>The genome sequence of the model ascomycete fungus Podospora anserina.</title>
        <authorList>
            <person name="Espagne E."/>
            <person name="Lespinet O."/>
            <person name="Malagnac F."/>
            <person name="Da Silva C."/>
            <person name="Jaillon O."/>
            <person name="Porcel B.M."/>
            <person name="Couloux A."/>
            <person name="Aury J.-M."/>
            <person name="Segurens B."/>
            <person name="Poulain J."/>
            <person name="Anthouard V."/>
            <person name="Grossetete S."/>
            <person name="Khalili H."/>
            <person name="Coppin E."/>
            <person name="Dequard-Chablat M."/>
            <person name="Picard M."/>
            <person name="Contamine V."/>
            <person name="Arnaise S."/>
            <person name="Bourdais A."/>
            <person name="Berteaux-Lecellier V."/>
            <person name="Gautheret D."/>
            <person name="de Vries R.P."/>
            <person name="Battaglia E."/>
            <person name="Coutinho P.M."/>
            <person name="Danchin E.G.J."/>
            <person name="Henrissat B."/>
            <person name="El Khoury R."/>
            <person name="Sainsard-Chanet A."/>
            <person name="Boivin A."/>
            <person name="Pinan-Lucarre B."/>
            <person name="Sellem C.H."/>
            <person name="Debuchy R."/>
            <person name="Wincker P."/>
            <person name="Weissenbach J."/>
            <person name="Silar P."/>
        </authorList>
    </citation>
    <scope>NUCLEOTIDE SEQUENCE [LARGE SCALE GENOMIC DNA]</scope>
    <source>
        <strain evidence="11">S / ATCC MYA-4624 / DSM 980 / FGSC 10383</strain>
    </source>
</reference>
<dbReference type="AlphaFoldDB" id="A0A090DB00"/>
<dbReference type="GO" id="GO:0006629">
    <property type="term" value="P:lipid metabolic process"/>
    <property type="evidence" value="ECO:0007669"/>
    <property type="project" value="InterPro"/>
</dbReference>
<keyword evidence="6 8" id="KW-1133">Transmembrane helix</keyword>
<keyword evidence="4" id="KW-0808">Transferase</keyword>
<comment type="pathway">
    <text evidence="2">Secondary metabolite biosynthesis.</text>
</comment>
<accession>A0A090DB00</accession>
<keyword evidence="11" id="KW-1185">Reference proteome</keyword>
<dbReference type="InterPro" id="IPR044851">
    <property type="entry name" value="Wax_synthase"/>
</dbReference>
<evidence type="ECO:0000256" key="3">
    <source>
        <dbReference type="ARBA" id="ARBA00007282"/>
    </source>
</evidence>
<dbReference type="Pfam" id="PF13813">
    <property type="entry name" value="MBOAT_2"/>
    <property type="match status" value="1"/>
</dbReference>
<protein>
    <recommendedName>
        <fullName evidence="9">Wax synthase domain-containing protein</fullName>
    </recommendedName>
</protein>
<dbReference type="GO" id="GO:0008374">
    <property type="term" value="F:O-acyltransferase activity"/>
    <property type="evidence" value="ECO:0007669"/>
    <property type="project" value="InterPro"/>
</dbReference>
<reference evidence="11" key="2">
    <citation type="journal article" date="2014" name="Genetics">
        <title>Maintaining two mating types: Structure of the mating type locus and its role in heterokaryosis in Podospora anserina.</title>
        <authorList>
            <person name="Grognet P."/>
            <person name="Bidard F."/>
            <person name="Kuchly C."/>
            <person name="Tong L.C.H."/>
            <person name="Coppin E."/>
            <person name="Benkhali J.A."/>
            <person name="Couloux A."/>
            <person name="Wincker P."/>
            <person name="Debuchy R."/>
            <person name="Silar P."/>
        </authorList>
    </citation>
    <scope>GENOME REANNOTATION</scope>
    <source>
        <strain evidence="11">S / ATCC MYA-4624 / DSM 980 / FGSC 10383</strain>
    </source>
</reference>
<evidence type="ECO:0000259" key="9">
    <source>
        <dbReference type="Pfam" id="PF13813"/>
    </source>
</evidence>
<evidence type="ECO:0000256" key="5">
    <source>
        <dbReference type="ARBA" id="ARBA00022692"/>
    </source>
</evidence>
<feature type="transmembrane region" description="Helical" evidence="8">
    <location>
        <begin position="253"/>
        <end position="273"/>
    </location>
</feature>
<name>A0A090DB00_PODAN</name>
<dbReference type="InParanoid" id="A0A090DB00"/>
<feature type="domain" description="Wax synthase" evidence="9">
    <location>
        <begin position="233"/>
        <end position="319"/>
    </location>
</feature>
<evidence type="ECO:0000256" key="2">
    <source>
        <dbReference type="ARBA" id="ARBA00005179"/>
    </source>
</evidence>
<evidence type="ECO:0000256" key="7">
    <source>
        <dbReference type="ARBA" id="ARBA00023136"/>
    </source>
</evidence>
<dbReference type="PANTHER" id="PTHR31595">
    <property type="entry name" value="LONG-CHAIN-ALCOHOL O-FATTY-ACYLTRANSFERASE 3-RELATED"/>
    <property type="match status" value="1"/>
</dbReference>
<feature type="transmembrane region" description="Helical" evidence="8">
    <location>
        <begin position="285"/>
        <end position="303"/>
    </location>
</feature>
<dbReference type="Proteomes" id="UP000001197">
    <property type="component" value="Chromosome 7"/>
</dbReference>
<evidence type="ECO:0000256" key="1">
    <source>
        <dbReference type="ARBA" id="ARBA00004141"/>
    </source>
</evidence>
<feature type="transmembrane region" description="Helical" evidence="8">
    <location>
        <begin position="346"/>
        <end position="369"/>
    </location>
</feature>
<feature type="transmembrane region" description="Helical" evidence="8">
    <location>
        <begin position="20"/>
        <end position="40"/>
    </location>
</feature>
<evidence type="ECO:0000256" key="8">
    <source>
        <dbReference type="SAM" id="Phobius"/>
    </source>
</evidence>
<comment type="similarity">
    <text evidence="3">Belongs to the wax synthase family.</text>
</comment>
<dbReference type="GO" id="GO:0016020">
    <property type="term" value="C:membrane"/>
    <property type="evidence" value="ECO:0007669"/>
    <property type="project" value="UniProtKB-SubCell"/>
</dbReference>
<evidence type="ECO:0000313" key="10">
    <source>
        <dbReference type="EMBL" id="CDP31818.1"/>
    </source>
</evidence>
<proteinExistence type="inferred from homology"/>
<evidence type="ECO:0000256" key="6">
    <source>
        <dbReference type="ARBA" id="ARBA00022989"/>
    </source>
</evidence>
<sequence length="378" mass="42372">MNVVILNYGKRDISLTIMHSTVFTPLWSFALASLVTILSLGQGKGIRKLSLLAIWPLNFLSLNTCHHLTWPGGLNSTYASLVIFYFLHTLKILVLDHQPPKSPGFINAYKLWNNPRGLEAPPVVFSTTPNKNPQSRLRFAILQLVKIALLFTADTHLVQGVISVFVFTGAKPSDFAPDYEVFRFQPLTGRQLLIRAGISVNWIWTAFYLLEASRCALSLAFVAVLRWDEPEEWPSIWGRAANATSVRGFWGKVWNRITIPTFAFYAGLFLDILGVEKKTGLRKTLVPLFVFLLSGLSHGLGGWAVGDGAMGRDVLFFFLNFVACAVETFVGKTAGWKSCKREVPSWAVRTAGMMYLFGFFFMVVPLWMYPKIYVALGM</sequence>
<feature type="transmembrane region" description="Helical" evidence="8">
    <location>
        <begin position="315"/>
        <end position="334"/>
    </location>
</feature>
<evidence type="ECO:0000313" key="11">
    <source>
        <dbReference type="Proteomes" id="UP000001197"/>
    </source>
</evidence>
<keyword evidence="5 8" id="KW-0812">Transmembrane</keyword>
<dbReference type="EMBL" id="FO904942">
    <property type="protein sequence ID" value="CDP31818.1"/>
    <property type="molecule type" value="Genomic_DNA"/>
</dbReference>
<evidence type="ECO:0000256" key="4">
    <source>
        <dbReference type="ARBA" id="ARBA00022679"/>
    </source>
</evidence>
<dbReference type="InterPro" id="IPR032805">
    <property type="entry name" value="Wax_synthase_dom"/>
</dbReference>